<dbReference type="STRING" id="1527.SAMN04489757_11817"/>
<dbReference type="Gene3D" id="3.90.70.10">
    <property type="entry name" value="Cysteine proteinases"/>
    <property type="match status" value="1"/>
</dbReference>
<feature type="domain" description="Peptidase C39-like" evidence="2">
    <location>
        <begin position="242"/>
        <end position="357"/>
    </location>
</feature>
<keyword evidence="1" id="KW-0732">Signal</keyword>
<evidence type="ECO:0000313" key="3">
    <source>
        <dbReference type="EMBL" id="SFO32447.1"/>
    </source>
</evidence>
<dbReference type="Proteomes" id="UP000198806">
    <property type="component" value="Unassembled WGS sequence"/>
</dbReference>
<dbReference type="RefSeq" id="WP_091686981.1">
    <property type="nucleotide sequence ID" value="NZ_BAABFM010000023.1"/>
</dbReference>
<name>A0A1I5G8W6_9FIRM</name>
<reference evidence="3 4" key="1">
    <citation type="submission" date="2016-10" db="EMBL/GenBank/DDBJ databases">
        <authorList>
            <person name="de Groot N.N."/>
        </authorList>
    </citation>
    <scope>NUCLEOTIDE SEQUENCE [LARGE SCALE GENOMIC DNA]</scope>
    <source>
        <strain evidence="3 4">DSM 1283</strain>
    </source>
</reference>
<accession>A0A1I5G8W6</accession>
<feature type="signal peptide" evidence="1">
    <location>
        <begin position="1"/>
        <end position="27"/>
    </location>
</feature>
<keyword evidence="4" id="KW-1185">Reference proteome</keyword>
<dbReference type="InterPro" id="IPR039564">
    <property type="entry name" value="Peptidase_C39-like"/>
</dbReference>
<proteinExistence type="predicted"/>
<evidence type="ECO:0000256" key="1">
    <source>
        <dbReference type="SAM" id="SignalP"/>
    </source>
</evidence>
<organism evidence="3 4">
    <name type="scientific">Anaerocolumna aminovalerica</name>
    <dbReference type="NCBI Taxonomy" id="1527"/>
    <lineage>
        <taxon>Bacteria</taxon>
        <taxon>Bacillati</taxon>
        <taxon>Bacillota</taxon>
        <taxon>Clostridia</taxon>
        <taxon>Lachnospirales</taxon>
        <taxon>Lachnospiraceae</taxon>
        <taxon>Anaerocolumna</taxon>
    </lineage>
</organism>
<dbReference type="EMBL" id="FOWD01000018">
    <property type="protein sequence ID" value="SFO32447.1"/>
    <property type="molecule type" value="Genomic_DNA"/>
</dbReference>
<evidence type="ECO:0000259" key="2">
    <source>
        <dbReference type="Pfam" id="PF13529"/>
    </source>
</evidence>
<gene>
    <name evidence="3" type="ORF">SAMN04489757_11817</name>
</gene>
<protein>
    <submittedName>
        <fullName evidence="3">Peptidase_C39 like family protein</fullName>
    </submittedName>
</protein>
<dbReference type="OrthoDB" id="1941348at2"/>
<feature type="chain" id="PRO_5011487792" evidence="1">
    <location>
        <begin position="28"/>
        <end position="384"/>
    </location>
</feature>
<dbReference type="Pfam" id="PF13529">
    <property type="entry name" value="Peptidase_C39_2"/>
    <property type="match status" value="1"/>
</dbReference>
<evidence type="ECO:0000313" key="4">
    <source>
        <dbReference type="Proteomes" id="UP000198806"/>
    </source>
</evidence>
<dbReference type="AlphaFoldDB" id="A0A1I5G8W6"/>
<sequence length="384" mass="43581">MSRRLRKIFCLFLSIIFAFGLSATAFAEENNDLSLQSLSIYSDNRNNGSIDNYINDINSQLPLFKDIVSADSDSQFIVGNDIICYNLDIKERVFYYPIYLNSKCVLMASRTDSSGISISNDVRVYDQLAKIKQSNSKYLLNIYDSKLFIENQDEKNLLVDYSKENGKVEIKDNSNENLDFNQKIDFIESEFSCNLIELDDNENTLISLQPFIGESYILNTVAADPYTSFTLDISNAAVIQRYNNCWAATAATVINYRNGSLPPAMYYTAENICDEMGIGYNDGGNAIDIQKALANHAIYYSLSGSKISYSTAKSRINSDKPFIMQLLKSDLKGGHSLVCIGYFYNFATENVLFYDPNGYYRSFEYSWPKYTVNGDLLTWEATIY</sequence>